<feature type="binding site" evidence="1">
    <location>
        <position position="402"/>
    </location>
    <ligand>
        <name>Ca(2+)</name>
        <dbReference type="ChEBI" id="CHEBI:29108"/>
    </ligand>
</feature>
<feature type="active site" description="Charge relay system" evidence="1">
    <location>
        <position position="165"/>
    </location>
</feature>
<dbReference type="STRING" id="930991.A0A0D0EDC5"/>
<feature type="binding site" evidence="1">
    <location>
        <position position="382"/>
    </location>
    <ligand>
        <name>Ca(2+)</name>
        <dbReference type="ChEBI" id="CHEBI:29108"/>
    </ligand>
</feature>
<keyword evidence="1" id="KW-0378">Hydrolase</keyword>
<dbReference type="InParanoid" id="A0A0D0EDC5"/>
<name>A0A0D0EDC5_9AGAM</name>
<protein>
    <submittedName>
        <fullName evidence="3">Unplaced genomic scaffold scaffold_3, whole genome shotgun sequence</fullName>
    </submittedName>
</protein>
<dbReference type="GO" id="GO:0008240">
    <property type="term" value="F:tripeptidyl-peptidase activity"/>
    <property type="evidence" value="ECO:0007669"/>
    <property type="project" value="TreeGrafter"/>
</dbReference>
<dbReference type="InterPro" id="IPR050819">
    <property type="entry name" value="Tripeptidyl-peptidase_I"/>
</dbReference>
<dbReference type="PANTHER" id="PTHR14218:SF19">
    <property type="entry name" value="SERINE PROTEASE AORO, PUTATIVE (AFU_ORTHOLOGUE AFUA_6G10250)-RELATED"/>
    <property type="match status" value="1"/>
</dbReference>
<dbReference type="PANTHER" id="PTHR14218">
    <property type="entry name" value="PROTEASE S8 TRIPEPTIDYL PEPTIDASE I CLN2"/>
    <property type="match status" value="1"/>
</dbReference>
<gene>
    <name evidence="3" type="ORF">PAXRUDRAFT_29503</name>
</gene>
<proteinExistence type="predicted"/>
<dbReference type="PROSITE" id="PS51695">
    <property type="entry name" value="SEDOLISIN"/>
    <property type="match status" value="1"/>
</dbReference>
<dbReference type="OrthoDB" id="409122at2759"/>
<dbReference type="GO" id="GO:0046872">
    <property type="term" value="F:metal ion binding"/>
    <property type="evidence" value="ECO:0007669"/>
    <property type="project" value="UniProtKB-UniRule"/>
</dbReference>
<dbReference type="HOGENOM" id="CLU_013783_2_0_1"/>
<feature type="domain" description="Peptidase S53" evidence="2">
    <location>
        <begin position="82"/>
        <end position="422"/>
    </location>
</feature>
<keyword evidence="4" id="KW-1185">Reference proteome</keyword>
<feature type="active site" description="Charge relay system" evidence="1">
    <location>
        <position position="338"/>
    </location>
</feature>
<keyword evidence="1" id="KW-0645">Protease</keyword>
<dbReference type="InterPro" id="IPR036852">
    <property type="entry name" value="Peptidase_S8/S53_dom_sf"/>
</dbReference>
<keyword evidence="1" id="KW-0479">Metal-binding</keyword>
<feature type="active site" description="Charge relay system" evidence="1">
    <location>
        <position position="161"/>
    </location>
</feature>
<dbReference type="Gene3D" id="3.40.50.200">
    <property type="entry name" value="Peptidase S8/S53 domain"/>
    <property type="match status" value="1"/>
</dbReference>
<evidence type="ECO:0000313" key="3">
    <source>
        <dbReference type="EMBL" id="KIL00881.1"/>
    </source>
</evidence>
<evidence type="ECO:0000259" key="2">
    <source>
        <dbReference type="PROSITE" id="PS51695"/>
    </source>
</evidence>
<accession>A0A0D0EDC5</accession>
<dbReference type="Proteomes" id="UP000054538">
    <property type="component" value="Unassembled WGS sequence"/>
</dbReference>
<keyword evidence="1" id="KW-0106">Calcium</keyword>
<dbReference type="GO" id="GO:0006508">
    <property type="term" value="P:proteolysis"/>
    <property type="evidence" value="ECO:0007669"/>
    <property type="project" value="UniProtKB-KW"/>
</dbReference>
<dbReference type="AlphaFoldDB" id="A0A0D0EDC5"/>
<evidence type="ECO:0000256" key="1">
    <source>
        <dbReference type="PROSITE-ProRule" id="PRU01032"/>
    </source>
</evidence>
<feature type="binding site" evidence="1">
    <location>
        <position position="400"/>
    </location>
    <ligand>
        <name>Ca(2+)</name>
        <dbReference type="ChEBI" id="CHEBI:29108"/>
    </ligand>
</feature>
<reference evidence="3 4" key="1">
    <citation type="submission" date="2014-04" db="EMBL/GenBank/DDBJ databases">
        <authorList>
            <consortium name="DOE Joint Genome Institute"/>
            <person name="Kuo A."/>
            <person name="Kohler A."/>
            <person name="Jargeat P."/>
            <person name="Nagy L.G."/>
            <person name="Floudas D."/>
            <person name="Copeland A."/>
            <person name="Barry K.W."/>
            <person name="Cichocki N."/>
            <person name="Veneault-Fourrey C."/>
            <person name="LaButti K."/>
            <person name="Lindquist E.A."/>
            <person name="Lipzen A."/>
            <person name="Lundell T."/>
            <person name="Morin E."/>
            <person name="Murat C."/>
            <person name="Sun H."/>
            <person name="Tunlid A."/>
            <person name="Henrissat B."/>
            <person name="Grigoriev I.V."/>
            <person name="Hibbett D.S."/>
            <person name="Martin F."/>
            <person name="Nordberg H.P."/>
            <person name="Cantor M.N."/>
            <person name="Hua S.X."/>
        </authorList>
    </citation>
    <scope>NUCLEOTIDE SEQUENCE [LARGE SCALE GENOMIC DNA]</scope>
    <source>
        <strain evidence="3 4">Ve08.2h10</strain>
    </source>
</reference>
<comment type="cofactor">
    <cofactor evidence="1">
        <name>Ca(2+)</name>
        <dbReference type="ChEBI" id="CHEBI:29108"/>
    </cofactor>
    <text evidence="1">Binds 1 Ca(2+) ion per subunit.</text>
</comment>
<dbReference type="InterPro" id="IPR030400">
    <property type="entry name" value="Sedolisin_dom"/>
</dbReference>
<organism evidence="3 4">
    <name type="scientific">Paxillus rubicundulus Ve08.2h10</name>
    <dbReference type="NCBI Taxonomy" id="930991"/>
    <lineage>
        <taxon>Eukaryota</taxon>
        <taxon>Fungi</taxon>
        <taxon>Dikarya</taxon>
        <taxon>Basidiomycota</taxon>
        <taxon>Agaricomycotina</taxon>
        <taxon>Agaricomycetes</taxon>
        <taxon>Agaricomycetidae</taxon>
        <taxon>Boletales</taxon>
        <taxon>Paxilineae</taxon>
        <taxon>Paxillaceae</taxon>
        <taxon>Paxillus</taxon>
    </lineage>
</organism>
<dbReference type="SUPFAM" id="SSF52743">
    <property type="entry name" value="Subtilisin-like"/>
    <property type="match status" value="1"/>
</dbReference>
<keyword evidence="1" id="KW-0720">Serine protease</keyword>
<dbReference type="EMBL" id="KN824825">
    <property type="protein sequence ID" value="KIL00881.1"/>
    <property type="molecule type" value="Genomic_DNA"/>
</dbReference>
<dbReference type="CDD" id="cd04056">
    <property type="entry name" value="Peptidases_S53"/>
    <property type="match status" value="1"/>
</dbReference>
<dbReference type="GO" id="GO:0004252">
    <property type="term" value="F:serine-type endopeptidase activity"/>
    <property type="evidence" value="ECO:0007669"/>
    <property type="project" value="UniProtKB-UniRule"/>
</dbReference>
<feature type="binding site" evidence="1">
    <location>
        <position position="381"/>
    </location>
    <ligand>
        <name>Ca(2+)</name>
        <dbReference type="ChEBI" id="CHEBI:29108"/>
    </ligand>
</feature>
<evidence type="ECO:0000313" key="4">
    <source>
        <dbReference type="Proteomes" id="UP000054538"/>
    </source>
</evidence>
<reference evidence="4" key="2">
    <citation type="submission" date="2015-01" db="EMBL/GenBank/DDBJ databases">
        <title>Evolutionary Origins and Diversification of the Mycorrhizal Mutualists.</title>
        <authorList>
            <consortium name="DOE Joint Genome Institute"/>
            <consortium name="Mycorrhizal Genomics Consortium"/>
            <person name="Kohler A."/>
            <person name="Kuo A."/>
            <person name="Nagy L.G."/>
            <person name="Floudas D."/>
            <person name="Copeland A."/>
            <person name="Barry K.W."/>
            <person name="Cichocki N."/>
            <person name="Veneault-Fourrey C."/>
            <person name="LaButti K."/>
            <person name="Lindquist E.A."/>
            <person name="Lipzen A."/>
            <person name="Lundell T."/>
            <person name="Morin E."/>
            <person name="Murat C."/>
            <person name="Riley R."/>
            <person name="Ohm R."/>
            <person name="Sun H."/>
            <person name="Tunlid A."/>
            <person name="Henrissat B."/>
            <person name="Grigoriev I.V."/>
            <person name="Hibbett D.S."/>
            <person name="Martin F."/>
        </authorList>
    </citation>
    <scope>NUCLEOTIDE SEQUENCE [LARGE SCALE GENOMIC DNA]</scope>
    <source>
        <strain evidence="4">Ve08.2h10</strain>
    </source>
</reference>
<sequence>MDDVLERERTRTATIDEAEHLLQTVYNLCGHTTGREHVASDSYHLPAHISPHTDFPGGGSGPKTAGRIYDTVLSDLSMCDQYITLDCLRALYGLNYTPGAVEQNSYGIVEYTPEAYLQSYSQTEYQSFDYNGESDLDLQYGMGASFNNPLDALDGPYCTFEGGDDPTQDSVYPGPNGYDGPEACGTATPTNVISTSYFYDEADITPLYAARQCAEYVKLGLMGVAVLYSPGNYGVASNGGLCWIATQTQGGTIFNPSFPGTCPYITSVGATMVAPNSTVYEPEVASEEVISSGGGFSNYFAMPEYQKKASRAYPDISANGANHVVAVDGQFELACGTSCSSLVSGGIFTMINDARLSAGKSTIGFINPTIYSASFAGLFNDITMGDNPGCGTNGSNATVGWDAVTGLGTPNFPKLLAAWLELS</sequence>